<keyword evidence="3" id="KW-1185">Reference proteome</keyword>
<feature type="domain" description="BRCT" evidence="1">
    <location>
        <begin position="132"/>
        <end position="155"/>
    </location>
</feature>
<dbReference type="Proteomes" id="UP000000305">
    <property type="component" value="Unassembled WGS sequence"/>
</dbReference>
<protein>
    <recommendedName>
        <fullName evidence="1">BRCT domain-containing protein</fullName>
    </recommendedName>
</protein>
<dbReference type="HOGENOM" id="CLU_977477_0_0_1"/>
<dbReference type="PROSITE" id="PS50172">
    <property type="entry name" value="BRCT"/>
    <property type="match status" value="1"/>
</dbReference>
<gene>
    <name evidence="2" type="ORF">DAPPUDRAFT_310711</name>
</gene>
<dbReference type="AlphaFoldDB" id="E9FV91"/>
<dbReference type="EMBL" id="GL732525">
    <property type="protein sequence ID" value="EFX89149.1"/>
    <property type="molecule type" value="Genomic_DNA"/>
</dbReference>
<dbReference type="InParanoid" id="E9FV91"/>
<dbReference type="InterPro" id="IPR001357">
    <property type="entry name" value="BRCT_dom"/>
</dbReference>
<evidence type="ECO:0000313" key="3">
    <source>
        <dbReference type="Proteomes" id="UP000000305"/>
    </source>
</evidence>
<dbReference type="OrthoDB" id="251770at2759"/>
<reference evidence="2 3" key="1">
    <citation type="journal article" date="2011" name="Science">
        <title>The ecoresponsive genome of Daphnia pulex.</title>
        <authorList>
            <person name="Colbourne J.K."/>
            <person name="Pfrender M.E."/>
            <person name="Gilbert D."/>
            <person name="Thomas W.K."/>
            <person name="Tucker A."/>
            <person name="Oakley T.H."/>
            <person name="Tokishita S."/>
            <person name="Aerts A."/>
            <person name="Arnold G.J."/>
            <person name="Basu M.K."/>
            <person name="Bauer D.J."/>
            <person name="Caceres C.E."/>
            <person name="Carmel L."/>
            <person name="Casola C."/>
            <person name="Choi J.H."/>
            <person name="Detter J.C."/>
            <person name="Dong Q."/>
            <person name="Dusheyko S."/>
            <person name="Eads B.D."/>
            <person name="Frohlich T."/>
            <person name="Geiler-Samerotte K.A."/>
            <person name="Gerlach D."/>
            <person name="Hatcher P."/>
            <person name="Jogdeo S."/>
            <person name="Krijgsveld J."/>
            <person name="Kriventseva E.V."/>
            <person name="Kultz D."/>
            <person name="Laforsch C."/>
            <person name="Lindquist E."/>
            <person name="Lopez J."/>
            <person name="Manak J.R."/>
            <person name="Muller J."/>
            <person name="Pangilinan J."/>
            <person name="Patwardhan R.P."/>
            <person name="Pitluck S."/>
            <person name="Pritham E.J."/>
            <person name="Rechtsteiner A."/>
            <person name="Rho M."/>
            <person name="Rogozin I.B."/>
            <person name="Sakarya O."/>
            <person name="Salamov A."/>
            <person name="Schaack S."/>
            <person name="Shapiro H."/>
            <person name="Shiga Y."/>
            <person name="Skalitzky C."/>
            <person name="Smith Z."/>
            <person name="Souvorov A."/>
            <person name="Sung W."/>
            <person name="Tang Z."/>
            <person name="Tsuchiya D."/>
            <person name="Tu H."/>
            <person name="Vos H."/>
            <person name="Wang M."/>
            <person name="Wolf Y.I."/>
            <person name="Yamagata H."/>
            <person name="Yamada T."/>
            <person name="Ye Y."/>
            <person name="Shaw J.R."/>
            <person name="Andrews J."/>
            <person name="Crease T.J."/>
            <person name="Tang H."/>
            <person name="Lucas S.M."/>
            <person name="Robertson H.M."/>
            <person name="Bork P."/>
            <person name="Koonin E.V."/>
            <person name="Zdobnov E.M."/>
            <person name="Grigoriev I.V."/>
            <person name="Lynch M."/>
            <person name="Boore J.L."/>
        </authorList>
    </citation>
    <scope>NUCLEOTIDE SEQUENCE [LARGE SCALE GENOMIC DNA]</scope>
</reference>
<name>E9FV91_DAPPU</name>
<organism evidence="2 3">
    <name type="scientific">Daphnia pulex</name>
    <name type="common">Water flea</name>
    <dbReference type="NCBI Taxonomy" id="6669"/>
    <lineage>
        <taxon>Eukaryota</taxon>
        <taxon>Metazoa</taxon>
        <taxon>Ecdysozoa</taxon>
        <taxon>Arthropoda</taxon>
        <taxon>Crustacea</taxon>
        <taxon>Branchiopoda</taxon>
        <taxon>Diplostraca</taxon>
        <taxon>Cladocera</taxon>
        <taxon>Anomopoda</taxon>
        <taxon>Daphniidae</taxon>
        <taxon>Daphnia</taxon>
    </lineage>
</organism>
<proteinExistence type="predicted"/>
<sequence>MDADWISWTTDLIESNGEAGEPTYSKDYTVPTPLTVVRIFQPPGDPAEKLSAPISFPVIDFDDPTPVTVMGQPKIPAILPVLTDPVSELLLQTSNGTKNLGRVLANGAKYQVTTPVVHAELLPDDPVGQAVVINTFWIEDCINEDCLVEIEIYHLPIKFQNSQIFAGLKALKPGQSGQGVSQESCGGYIYRKFLYHHPGWIAKSEQTYHFDDERIFEWGNPASNDSISKEEAKIAAAAYYWRTIRNRGLSTGPFQGSKAALYLRKKNVAFQQLIEAGGGEMIAPE</sequence>
<accession>E9FV91</accession>
<evidence type="ECO:0000313" key="2">
    <source>
        <dbReference type="EMBL" id="EFX89149.1"/>
    </source>
</evidence>
<evidence type="ECO:0000259" key="1">
    <source>
        <dbReference type="PROSITE" id="PS50172"/>
    </source>
</evidence>
<dbReference type="KEGG" id="dpx:DAPPUDRAFT_310711"/>